<feature type="transmembrane region" description="Helical" evidence="2">
    <location>
        <begin position="484"/>
        <end position="507"/>
    </location>
</feature>
<dbReference type="InterPro" id="IPR040346">
    <property type="entry name" value="GEX1/Brambleberry"/>
</dbReference>
<feature type="signal peptide" evidence="3">
    <location>
        <begin position="1"/>
        <end position="25"/>
    </location>
</feature>
<keyword evidence="2" id="KW-1133">Transmembrane helix</keyword>
<keyword evidence="1" id="KW-0175">Coiled coil</keyword>
<keyword evidence="2" id="KW-0472">Membrane</keyword>
<evidence type="ECO:0000256" key="2">
    <source>
        <dbReference type="SAM" id="Phobius"/>
    </source>
</evidence>
<evidence type="ECO:0000256" key="1">
    <source>
        <dbReference type="SAM" id="Coils"/>
    </source>
</evidence>
<dbReference type="EMBL" id="JACTNZ010000010">
    <property type="protein sequence ID" value="KAG5529771.1"/>
    <property type="molecule type" value="Genomic_DNA"/>
</dbReference>
<feature type="transmembrane region" description="Helical" evidence="2">
    <location>
        <begin position="458"/>
        <end position="478"/>
    </location>
</feature>
<feature type="coiled-coil region" evidence="1">
    <location>
        <begin position="245"/>
        <end position="294"/>
    </location>
</feature>
<comment type="caution">
    <text evidence="4">The sequence shown here is derived from an EMBL/GenBank/DDBJ whole genome shotgun (WGS) entry which is preliminary data.</text>
</comment>
<evidence type="ECO:0000313" key="4">
    <source>
        <dbReference type="EMBL" id="KAG5529771.1"/>
    </source>
</evidence>
<dbReference type="Proteomes" id="UP000823749">
    <property type="component" value="Chromosome 10"/>
</dbReference>
<feature type="transmembrane region" description="Helical" evidence="2">
    <location>
        <begin position="428"/>
        <end position="446"/>
    </location>
</feature>
<keyword evidence="3" id="KW-0732">Signal</keyword>
<evidence type="ECO:0008006" key="6">
    <source>
        <dbReference type="Google" id="ProtNLM"/>
    </source>
</evidence>
<proteinExistence type="predicted"/>
<feature type="chain" id="PRO_5043496007" description="Protein GAMETE EXPRESSED 1" evidence="3">
    <location>
        <begin position="26"/>
        <end position="606"/>
    </location>
</feature>
<keyword evidence="5" id="KW-1185">Reference proteome</keyword>
<feature type="coiled-coil region" evidence="1">
    <location>
        <begin position="165"/>
        <end position="199"/>
    </location>
</feature>
<reference evidence="4" key="1">
    <citation type="submission" date="2020-08" db="EMBL/GenBank/DDBJ databases">
        <title>Plant Genome Project.</title>
        <authorList>
            <person name="Zhang R.-G."/>
        </authorList>
    </citation>
    <scope>NUCLEOTIDE SEQUENCE</scope>
    <source>
        <strain evidence="4">WSP0</strain>
        <tissue evidence="4">Leaf</tissue>
    </source>
</reference>
<dbReference type="AlphaFoldDB" id="A0AAV6IM30"/>
<evidence type="ECO:0000313" key="5">
    <source>
        <dbReference type="Proteomes" id="UP000823749"/>
    </source>
</evidence>
<keyword evidence="2" id="KW-0812">Transmembrane</keyword>
<accession>A0AAV6IM30</accession>
<gene>
    <name evidence="4" type="ORF">RHGRI_030227</name>
</gene>
<dbReference type="PANTHER" id="PTHR33538">
    <property type="entry name" value="PROTEIN GAMETE EXPRESSED 1"/>
    <property type="match status" value="1"/>
</dbReference>
<organism evidence="4 5">
    <name type="scientific">Rhododendron griersonianum</name>
    <dbReference type="NCBI Taxonomy" id="479676"/>
    <lineage>
        <taxon>Eukaryota</taxon>
        <taxon>Viridiplantae</taxon>
        <taxon>Streptophyta</taxon>
        <taxon>Embryophyta</taxon>
        <taxon>Tracheophyta</taxon>
        <taxon>Spermatophyta</taxon>
        <taxon>Magnoliopsida</taxon>
        <taxon>eudicotyledons</taxon>
        <taxon>Gunneridae</taxon>
        <taxon>Pentapetalae</taxon>
        <taxon>asterids</taxon>
        <taxon>Ericales</taxon>
        <taxon>Ericaceae</taxon>
        <taxon>Ericoideae</taxon>
        <taxon>Rhodoreae</taxon>
        <taxon>Rhododendron</taxon>
    </lineage>
</organism>
<sequence length="606" mass="69171">MGNRNNFLCFLFTVFLLSQNNQTRGWLFFSKETPTENPSKNSEISSDVVAEFSMETPGNRKGVQLVENAKNKMAGSNSCWQNAYQNLFAGCSEILAGEEKRSRLAWHLSDCFQKDSGRPGFPYCDVKSSMLKCLTKLDEDARKVYLEFYLETNSICHQLQTDAFKRQTERLVNELKKSAQFAEDKLDIIEEKAEELLHSSNHIHDSLASIDVQTQQVSKMTKNVEDHVNVVLKHAEAVYEQSKEIASSQSELQESQAQMKNKLEESMEVLHKSYDNVVQEISWLKNEAVEIEKKIGKVGDAMASKMNTLQSKANDIGNLAGISLDKQKQLLDGQSVALDGLEFLTKFQSQALEESRGALQQLAELGNKQQDQLLQRQELLQQTHDRLAENSKTILESQEAFESKQASMFVALDKLFALHNAMLLEARLIKAFVFYFISVFILHKLTSTKQTYVVRPKLYIGISITCLIEVAILRHAILSIEQQTWIISLVRSLFVLFGLFQFLYAIWTFRFVHASIMDLELANHHMILEMYKNNTDLVKGKRLNTECSWDSDCDSDVNWSSFIDTEIKEDIDSLGDPDYMLPEEVVENSVATSLTTTKTYNLRCRR</sequence>
<protein>
    <recommendedName>
        <fullName evidence="6">Protein GAMETE EXPRESSED 1</fullName>
    </recommendedName>
</protein>
<name>A0AAV6IM30_9ERIC</name>
<dbReference type="PANTHER" id="PTHR33538:SF2">
    <property type="entry name" value="PROTEIN GAMETE EXPRESSED 1"/>
    <property type="match status" value="1"/>
</dbReference>
<evidence type="ECO:0000256" key="3">
    <source>
        <dbReference type="SAM" id="SignalP"/>
    </source>
</evidence>